<evidence type="ECO:0000256" key="3">
    <source>
        <dbReference type="ARBA" id="ARBA00022729"/>
    </source>
</evidence>
<proteinExistence type="inferred from homology"/>
<comment type="caution">
    <text evidence="11">The sequence shown here is derived from an EMBL/GenBank/DDBJ whole genome shotgun (WGS) entry which is preliminary data.</text>
</comment>
<dbReference type="InterPro" id="IPR000209">
    <property type="entry name" value="Peptidase_S8/S53_dom"/>
</dbReference>
<dbReference type="InterPro" id="IPR022398">
    <property type="entry name" value="Peptidase_S8_His-AS"/>
</dbReference>
<dbReference type="InterPro" id="IPR036852">
    <property type="entry name" value="Peptidase_S8/S53_dom_sf"/>
</dbReference>
<evidence type="ECO:0000256" key="5">
    <source>
        <dbReference type="ARBA" id="ARBA00022825"/>
    </source>
</evidence>
<evidence type="ECO:0000256" key="4">
    <source>
        <dbReference type="ARBA" id="ARBA00022801"/>
    </source>
</evidence>
<dbReference type="InterPro" id="IPR023827">
    <property type="entry name" value="Peptidase_S8_Asp-AS"/>
</dbReference>
<dbReference type="Gene3D" id="3.30.70.80">
    <property type="entry name" value="Peptidase S8 propeptide/proteinase inhibitor I9"/>
    <property type="match status" value="1"/>
</dbReference>
<evidence type="ECO:0000256" key="8">
    <source>
        <dbReference type="SAM" id="SignalP"/>
    </source>
</evidence>
<dbReference type="Pfam" id="PF00082">
    <property type="entry name" value="Peptidase_S8"/>
    <property type="match status" value="1"/>
</dbReference>
<dbReference type="PRINTS" id="PR00723">
    <property type="entry name" value="SUBTILISIN"/>
</dbReference>
<name>A0A8H6MZB9_9PEZI</name>
<dbReference type="PANTHER" id="PTHR43806:SF58">
    <property type="entry name" value="ALKALINE PROTEASE 1-RELATED"/>
    <property type="match status" value="1"/>
</dbReference>
<dbReference type="EMBL" id="WIGO01000397">
    <property type="protein sequence ID" value="KAF6813781.1"/>
    <property type="molecule type" value="Genomic_DNA"/>
</dbReference>
<dbReference type="CDD" id="cd04077">
    <property type="entry name" value="Peptidases_S8_PCSK9_ProteinaseK_like"/>
    <property type="match status" value="1"/>
</dbReference>
<evidence type="ECO:0000256" key="7">
    <source>
        <dbReference type="RuleBase" id="RU003355"/>
    </source>
</evidence>
<evidence type="ECO:0000259" key="10">
    <source>
        <dbReference type="Pfam" id="PF05922"/>
    </source>
</evidence>
<evidence type="ECO:0000256" key="2">
    <source>
        <dbReference type="ARBA" id="ARBA00022670"/>
    </source>
</evidence>
<dbReference type="Gene3D" id="3.40.50.200">
    <property type="entry name" value="Peptidase S8/S53 domain"/>
    <property type="match status" value="1"/>
</dbReference>
<feature type="domain" description="Inhibitor I9" evidence="10">
    <location>
        <begin position="54"/>
        <end position="105"/>
    </location>
</feature>
<dbReference type="SUPFAM" id="SSF52743">
    <property type="entry name" value="Subtilisin-like"/>
    <property type="match status" value="1"/>
</dbReference>
<dbReference type="InterPro" id="IPR034193">
    <property type="entry name" value="PCSK9_ProteinaseK-like"/>
</dbReference>
<evidence type="ECO:0000256" key="6">
    <source>
        <dbReference type="PROSITE-ProRule" id="PRU01240"/>
    </source>
</evidence>
<comment type="similarity">
    <text evidence="1 6 7">Belongs to the peptidase S8 family.</text>
</comment>
<dbReference type="Pfam" id="PF05922">
    <property type="entry name" value="Inhibitor_I9"/>
    <property type="match status" value="1"/>
</dbReference>
<evidence type="ECO:0000256" key="1">
    <source>
        <dbReference type="ARBA" id="ARBA00011073"/>
    </source>
</evidence>
<dbReference type="PANTHER" id="PTHR43806">
    <property type="entry name" value="PEPTIDASE S8"/>
    <property type="match status" value="1"/>
</dbReference>
<feature type="active site" description="Charge relay system" evidence="6">
    <location>
        <position position="178"/>
    </location>
</feature>
<dbReference type="PROSITE" id="PS00138">
    <property type="entry name" value="SUBTILASE_SER"/>
    <property type="match status" value="1"/>
</dbReference>
<dbReference type="SUPFAM" id="SSF54897">
    <property type="entry name" value="Protease propeptides/inhibitors"/>
    <property type="match status" value="1"/>
</dbReference>
<dbReference type="FunFam" id="3.40.50.200:FF:000014">
    <property type="entry name" value="Proteinase K"/>
    <property type="match status" value="1"/>
</dbReference>
<feature type="active site" description="Charge relay system" evidence="6">
    <location>
        <position position="147"/>
    </location>
</feature>
<keyword evidence="2 6" id="KW-0645">Protease</keyword>
<dbReference type="GO" id="GO:0004252">
    <property type="term" value="F:serine-type endopeptidase activity"/>
    <property type="evidence" value="ECO:0007669"/>
    <property type="project" value="UniProtKB-UniRule"/>
</dbReference>
<feature type="domain" description="Peptidase S8/S53" evidence="9">
    <location>
        <begin position="145"/>
        <end position="394"/>
    </location>
</feature>
<feature type="signal peptide" evidence="8">
    <location>
        <begin position="1"/>
        <end position="15"/>
    </location>
</feature>
<evidence type="ECO:0000259" key="9">
    <source>
        <dbReference type="Pfam" id="PF00082"/>
    </source>
</evidence>
<feature type="chain" id="PRO_5034270913" evidence="8">
    <location>
        <begin position="16"/>
        <end position="440"/>
    </location>
</feature>
<evidence type="ECO:0000313" key="11">
    <source>
        <dbReference type="EMBL" id="KAF6813781.1"/>
    </source>
</evidence>
<dbReference type="InterPro" id="IPR037045">
    <property type="entry name" value="S8pro/Inhibitor_I9_sf"/>
</dbReference>
<dbReference type="InterPro" id="IPR015500">
    <property type="entry name" value="Peptidase_S8_subtilisin-rel"/>
</dbReference>
<dbReference type="InterPro" id="IPR023828">
    <property type="entry name" value="Peptidase_S8_Ser-AS"/>
</dbReference>
<dbReference type="GO" id="GO:0006508">
    <property type="term" value="P:proteolysis"/>
    <property type="evidence" value="ECO:0007669"/>
    <property type="project" value="UniProtKB-KW"/>
</dbReference>
<evidence type="ECO:0000313" key="12">
    <source>
        <dbReference type="Proteomes" id="UP000654918"/>
    </source>
</evidence>
<dbReference type="PROSITE" id="PS51892">
    <property type="entry name" value="SUBTILASE"/>
    <property type="match status" value="1"/>
</dbReference>
<sequence length="440" mass="44865">MHALTLLSLLPLALAAPSRRSSPAPLIVPRGASLVADKYIVRLRPDAADGALASAMSAFSADADHVYNFGASLRGFASTLNASEVDALRNDPDVDFIEQDAVMKISATETQRNAPWGLARLSSEQPGGTTYMFDDSAGEGTCAYIIDTGIDVTHPDFEGRAEFLANYADNDDTDGQGHGTHVAGTVGSATYGVAKKTKLFAVKVLDASGEGTNSAVMAGMDFVTADAAGRSECAAGVVVNMSLGGRASTAVNQAAAAIVSAGHFLAAAAGNEAADAGTSSPGSEESVCTVGATNRRDALAEYSNFGAAVDVLAPGSEILSTWPGGSTVSISSSPDVFDKLEANDEKNTISGTSMASPHVAGLAAYFLGLGGSAPKDPVELCAYIAQTALDGVVTRVPRRTANKLANNGISGGGNGTAKAVDGSHLVGRQLNKKFLRSLMK</sequence>
<dbReference type="InterPro" id="IPR050131">
    <property type="entry name" value="Peptidase_S8_subtilisin-like"/>
</dbReference>
<protein>
    <submittedName>
        <fullName evidence="11">Serine protease</fullName>
    </submittedName>
</protein>
<accession>A0A8H6MZB9</accession>
<dbReference type="GO" id="GO:0005576">
    <property type="term" value="C:extracellular region"/>
    <property type="evidence" value="ECO:0007669"/>
    <property type="project" value="UniProtKB-ARBA"/>
</dbReference>
<reference evidence="11" key="1">
    <citation type="journal article" date="2020" name="Phytopathology">
        <title>Genome Sequence Resources of Colletotrichum truncatum, C. plurivorum, C. musicola, and C. sojae: Four Species Pathogenic to Soybean (Glycine max).</title>
        <authorList>
            <person name="Rogerio F."/>
            <person name="Boufleur T.R."/>
            <person name="Ciampi-Guillardi M."/>
            <person name="Sukno S.A."/>
            <person name="Thon M.R."/>
            <person name="Massola Junior N.S."/>
            <person name="Baroncelli R."/>
        </authorList>
    </citation>
    <scope>NUCLEOTIDE SEQUENCE</scope>
    <source>
        <strain evidence="11">LFN00145</strain>
    </source>
</reference>
<dbReference type="PROSITE" id="PS00137">
    <property type="entry name" value="SUBTILASE_HIS"/>
    <property type="match status" value="1"/>
</dbReference>
<dbReference type="PROSITE" id="PS00136">
    <property type="entry name" value="SUBTILASE_ASP"/>
    <property type="match status" value="1"/>
</dbReference>
<keyword evidence="5 6" id="KW-0720">Serine protease</keyword>
<keyword evidence="3 8" id="KW-0732">Signal</keyword>
<keyword evidence="4 6" id="KW-0378">Hydrolase</keyword>
<gene>
    <name evidence="11" type="ORF">CPLU01_14566</name>
</gene>
<dbReference type="Proteomes" id="UP000654918">
    <property type="component" value="Unassembled WGS sequence"/>
</dbReference>
<dbReference type="InterPro" id="IPR010259">
    <property type="entry name" value="S8pro/Inhibitor_I9"/>
</dbReference>
<organism evidence="11 12">
    <name type="scientific">Colletotrichum plurivorum</name>
    <dbReference type="NCBI Taxonomy" id="2175906"/>
    <lineage>
        <taxon>Eukaryota</taxon>
        <taxon>Fungi</taxon>
        <taxon>Dikarya</taxon>
        <taxon>Ascomycota</taxon>
        <taxon>Pezizomycotina</taxon>
        <taxon>Sordariomycetes</taxon>
        <taxon>Hypocreomycetidae</taxon>
        <taxon>Glomerellales</taxon>
        <taxon>Glomerellaceae</taxon>
        <taxon>Colletotrichum</taxon>
        <taxon>Colletotrichum orchidearum species complex</taxon>
    </lineage>
</organism>
<dbReference type="AlphaFoldDB" id="A0A8H6MZB9"/>
<keyword evidence="12" id="KW-1185">Reference proteome</keyword>
<feature type="active site" description="Charge relay system" evidence="6">
    <location>
        <position position="353"/>
    </location>
</feature>